<gene>
    <name evidence="2" type="ORF">FB550_104213</name>
</gene>
<accession>A0A561DGZ9</accession>
<comment type="caution">
    <text evidence="2">The sequence shown here is derived from an EMBL/GenBank/DDBJ whole genome shotgun (WGS) entry which is preliminary data.</text>
</comment>
<proteinExistence type="predicted"/>
<sequence>MNNHMYMAPVNYRQIEQFPGYGGQDSRLWGGFGFGFPFFGGFPFFI</sequence>
<protein>
    <submittedName>
        <fullName evidence="2">Uncharacterized protein</fullName>
    </submittedName>
</protein>
<keyword evidence="1" id="KW-0472">Membrane</keyword>
<evidence type="ECO:0000313" key="2">
    <source>
        <dbReference type="EMBL" id="TWE02662.1"/>
    </source>
</evidence>
<reference evidence="2 3" key="1">
    <citation type="submission" date="2019-06" db="EMBL/GenBank/DDBJ databases">
        <title>Sorghum-associated microbial communities from plants grown in Nebraska, USA.</title>
        <authorList>
            <person name="Schachtman D."/>
        </authorList>
    </citation>
    <scope>NUCLEOTIDE SEQUENCE [LARGE SCALE GENOMIC DNA]</scope>
    <source>
        <strain evidence="2 3">2482</strain>
    </source>
</reference>
<dbReference type="RefSeq" id="WP_186446435.1">
    <property type="nucleotide sequence ID" value="NZ_VIVN01000004.1"/>
</dbReference>
<dbReference type="Proteomes" id="UP000319671">
    <property type="component" value="Unassembled WGS sequence"/>
</dbReference>
<keyword evidence="1" id="KW-1133">Transmembrane helix</keyword>
<feature type="transmembrane region" description="Helical" evidence="1">
    <location>
        <begin position="28"/>
        <end position="45"/>
    </location>
</feature>
<dbReference type="EMBL" id="VIVN01000004">
    <property type="protein sequence ID" value="TWE02662.1"/>
    <property type="molecule type" value="Genomic_DNA"/>
</dbReference>
<keyword evidence="1" id="KW-0812">Transmembrane</keyword>
<evidence type="ECO:0000256" key="1">
    <source>
        <dbReference type="SAM" id="Phobius"/>
    </source>
</evidence>
<organism evidence="2 3">
    <name type="scientific">Neobacillus bataviensis</name>
    <dbReference type="NCBI Taxonomy" id="220685"/>
    <lineage>
        <taxon>Bacteria</taxon>
        <taxon>Bacillati</taxon>
        <taxon>Bacillota</taxon>
        <taxon>Bacilli</taxon>
        <taxon>Bacillales</taxon>
        <taxon>Bacillaceae</taxon>
        <taxon>Neobacillus</taxon>
    </lineage>
</organism>
<evidence type="ECO:0000313" key="3">
    <source>
        <dbReference type="Proteomes" id="UP000319671"/>
    </source>
</evidence>
<dbReference type="AlphaFoldDB" id="A0A561DGZ9"/>
<keyword evidence="3" id="KW-1185">Reference proteome</keyword>
<name>A0A561DGZ9_9BACI</name>